<reference evidence="5 6" key="1">
    <citation type="submission" date="2019-03" db="EMBL/GenBank/DDBJ databases">
        <authorList>
            <person name="Nijsse B."/>
        </authorList>
    </citation>
    <scope>NUCLEOTIDE SEQUENCE [LARGE SCALE GENOMIC DNA]</scope>
    <source>
        <strain evidence="5">Desulfoluna butyratoxydans MSL71</strain>
    </source>
</reference>
<sequence length="268" mass="30091">MTAPIIDIETLNFRYRDRAPIFEDFSLTIRQGEAWSVIGPSGCGKTTLLYLMAGLTRPDSGVIRVGGAPIERPRPRTGLVLQDHGLLPWATVEENTKLGFKIRGFYGPDGKHSPEDAEKDPEAEEALTRHWLSWLGIDHVREKYPAELSRGQRQRAAIARTLVLSPDLLLMDEPFSALDAPIREELQRVMNRFHRETGLTSLTVTHDIEEAVVLGEKILVLSDTVNQTPTIVDNPHAGDPDLRMGRQFLEQCSALRALIETRSRKEKP</sequence>
<evidence type="ECO:0000256" key="2">
    <source>
        <dbReference type="ARBA" id="ARBA00022741"/>
    </source>
</evidence>
<evidence type="ECO:0000313" key="5">
    <source>
        <dbReference type="EMBL" id="VFQ44251.1"/>
    </source>
</evidence>
<dbReference type="InterPro" id="IPR027417">
    <property type="entry name" value="P-loop_NTPase"/>
</dbReference>
<organism evidence="5 6">
    <name type="scientific">Desulfoluna butyratoxydans</name>
    <dbReference type="NCBI Taxonomy" id="231438"/>
    <lineage>
        <taxon>Bacteria</taxon>
        <taxon>Pseudomonadati</taxon>
        <taxon>Thermodesulfobacteriota</taxon>
        <taxon>Desulfobacteria</taxon>
        <taxon>Desulfobacterales</taxon>
        <taxon>Desulfolunaceae</taxon>
        <taxon>Desulfoluna</taxon>
    </lineage>
</organism>
<dbReference type="GO" id="GO:0005524">
    <property type="term" value="F:ATP binding"/>
    <property type="evidence" value="ECO:0007669"/>
    <property type="project" value="UniProtKB-KW"/>
</dbReference>
<dbReference type="EMBL" id="CAADHO010000003">
    <property type="protein sequence ID" value="VFQ44251.1"/>
    <property type="molecule type" value="Genomic_DNA"/>
</dbReference>
<protein>
    <submittedName>
        <fullName evidence="5">Abc transporter-like</fullName>
    </submittedName>
</protein>
<dbReference type="InterPro" id="IPR050166">
    <property type="entry name" value="ABC_transporter_ATP-bind"/>
</dbReference>
<dbReference type="AlphaFoldDB" id="A0A4U8YKS6"/>
<evidence type="ECO:0000313" key="6">
    <source>
        <dbReference type="Proteomes" id="UP000507962"/>
    </source>
</evidence>
<feature type="domain" description="ABC transporter" evidence="4">
    <location>
        <begin position="6"/>
        <end position="248"/>
    </location>
</feature>
<keyword evidence="3" id="KW-0067">ATP-binding</keyword>
<dbReference type="Pfam" id="PF00005">
    <property type="entry name" value="ABC_tran"/>
    <property type="match status" value="1"/>
</dbReference>
<evidence type="ECO:0000259" key="4">
    <source>
        <dbReference type="PROSITE" id="PS50893"/>
    </source>
</evidence>
<evidence type="ECO:0000256" key="3">
    <source>
        <dbReference type="ARBA" id="ARBA00022840"/>
    </source>
</evidence>
<dbReference type="Proteomes" id="UP000507962">
    <property type="component" value="Unassembled WGS sequence"/>
</dbReference>
<dbReference type="SMART" id="SM00382">
    <property type="entry name" value="AAA"/>
    <property type="match status" value="1"/>
</dbReference>
<gene>
    <name evidence="5" type="ORF">MSL71_18960</name>
</gene>
<dbReference type="SUPFAM" id="SSF52540">
    <property type="entry name" value="P-loop containing nucleoside triphosphate hydrolases"/>
    <property type="match status" value="1"/>
</dbReference>
<dbReference type="PROSITE" id="PS50893">
    <property type="entry name" value="ABC_TRANSPORTER_2"/>
    <property type="match status" value="1"/>
</dbReference>
<dbReference type="RefSeq" id="WP_180139389.1">
    <property type="nucleotide sequence ID" value="NZ_CAADHO010000003.1"/>
</dbReference>
<dbReference type="PANTHER" id="PTHR42788">
    <property type="entry name" value="TAURINE IMPORT ATP-BINDING PROTEIN-RELATED"/>
    <property type="match status" value="1"/>
</dbReference>
<accession>A0A4U8YKS6</accession>
<dbReference type="InterPro" id="IPR003593">
    <property type="entry name" value="AAA+_ATPase"/>
</dbReference>
<evidence type="ECO:0000256" key="1">
    <source>
        <dbReference type="ARBA" id="ARBA00022448"/>
    </source>
</evidence>
<keyword evidence="6" id="KW-1185">Reference proteome</keyword>
<dbReference type="Gene3D" id="3.40.50.300">
    <property type="entry name" value="P-loop containing nucleotide triphosphate hydrolases"/>
    <property type="match status" value="1"/>
</dbReference>
<proteinExistence type="predicted"/>
<keyword evidence="2" id="KW-0547">Nucleotide-binding</keyword>
<dbReference type="GO" id="GO:0016887">
    <property type="term" value="F:ATP hydrolysis activity"/>
    <property type="evidence" value="ECO:0007669"/>
    <property type="project" value="InterPro"/>
</dbReference>
<keyword evidence="1" id="KW-0813">Transport</keyword>
<dbReference type="PANTHER" id="PTHR42788:SF13">
    <property type="entry name" value="ALIPHATIC SULFONATES IMPORT ATP-BINDING PROTEIN SSUB"/>
    <property type="match status" value="1"/>
</dbReference>
<name>A0A4U8YKS6_9BACT</name>
<dbReference type="InterPro" id="IPR003439">
    <property type="entry name" value="ABC_transporter-like_ATP-bd"/>
</dbReference>